<reference evidence="2 3" key="1">
    <citation type="submission" date="2017-11" db="EMBL/GenBank/DDBJ databases">
        <title>Infants hospitalized years apart are colonized by the same room-sourced microbial strains.</title>
        <authorList>
            <person name="Brooks B."/>
            <person name="Olm M.R."/>
            <person name="Firek B.A."/>
            <person name="Baker R."/>
            <person name="Thomas B.C."/>
            <person name="Morowitz M.J."/>
            <person name="Banfield J.F."/>
        </authorList>
    </citation>
    <scope>NUCLEOTIDE SEQUENCE [LARGE SCALE GENOMIC DNA]</scope>
    <source>
        <strain evidence="2">S2_009_000_R2_76</strain>
    </source>
</reference>
<organism evidence="2 3">
    <name type="scientific">Pseudopedobacter saltans</name>
    <dbReference type="NCBI Taxonomy" id="151895"/>
    <lineage>
        <taxon>Bacteria</taxon>
        <taxon>Pseudomonadati</taxon>
        <taxon>Bacteroidota</taxon>
        <taxon>Sphingobacteriia</taxon>
        <taxon>Sphingobacteriales</taxon>
        <taxon>Sphingobacteriaceae</taxon>
        <taxon>Pseudopedobacter</taxon>
    </lineage>
</organism>
<evidence type="ECO:0000259" key="1">
    <source>
        <dbReference type="Pfam" id="PF16473"/>
    </source>
</evidence>
<sequence length="117" mass="13409">MGDIETLGKHPGCVILSIGAAVFDPRGESVLNTFYEKISLFDSLMHGFEIDQSTVDWWKTQNENAKNEFSQPQSHQPLPVKYVLEEFAQWFLDNEGAQFWCQGATFDAPILQAYYER</sequence>
<evidence type="ECO:0000313" key="3">
    <source>
        <dbReference type="Proteomes" id="UP000249645"/>
    </source>
</evidence>
<dbReference type="InterPro" id="IPR012337">
    <property type="entry name" value="RNaseH-like_sf"/>
</dbReference>
<accession>A0A2W5E8H5</accession>
<dbReference type="InterPro" id="IPR036397">
    <property type="entry name" value="RNaseH_sf"/>
</dbReference>
<feature type="non-terminal residue" evidence="2">
    <location>
        <position position="117"/>
    </location>
</feature>
<dbReference type="Proteomes" id="UP000249645">
    <property type="component" value="Unassembled WGS sequence"/>
</dbReference>
<dbReference type="SUPFAM" id="SSF53098">
    <property type="entry name" value="Ribonuclease H-like"/>
    <property type="match status" value="1"/>
</dbReference>
<dbReference type="Pfam" id="PF16473">
    <property type="entry name" value="Rv2179c-like"/>
    <property type="match status" value="1"/>
</dbReference>
<dbReference type="EMBL" id="QFOI01000764">
    <property type="protein sequence ID" value="PZP38414.1"/>
    <property type="molecule type" value="Genomic_DNA"/>
</dbReference>
<name>A0A2W5E8H5_9SPHI</name>
<dbReference type="Gene3D" id="3.30.420.10">
    <property type="entry name" value="Ribonuclease H-like superfamily/Ribonuclease H"/>
    <property type="match status" value="1"/>
</dbReference>
<dbReference type="InterPro" id="IPR033390">
    <property type="entry name" value="Rv2179c-like"/>
</dbReference>
<proteinExistence type="predicted"/>
<dbReference type="GO" id="GO:0003676">
    <property type="term" value="F:nucleic acid binding"/>
    <property type="evidence" value="ECO:0007669"/>
    <property type="project" value="InterPro"/>
</dbReference>
<comment type="caution">
    <text evidence="2">The sequence shown here is derived from an EMBL/GenBank/DDBJ whole genome shotgun (WGS) entry which is preliminary data.</text>
</comment>
<evidence type="ECO:0000313" key="2">
    <source>
        <dbReference type="EMBL" id="PZP38414.1"/>
    </source>
</evidence>
<protein>
    <recommendedName>
        <fullName evidence="1">3'-5' exoribonuclease Rv2179c-like domain-containing protein</fullName>
    </recommendedName>
</protein>
<dbReference type="AlphaFoldDB" id="A0A2W5E8H5"/>
<feature type="domain" description="3'-5' exoribonuclease Rv2179c-like" evidence="1">
    <location>
        <begin position="1"/>
        <end position="117"/>
    </location>
</feature>
<gene>
    <name evidence="2" type="ORF">DI598_20830</name>
</gene>